<evidence type="ECO:0000256" key="1">
    <source>
        <dbReference type="SAM" id="Phobius"/>
    </source>
</evidence>
<feature type="transmembrane region" description="Helical" evidence="1">
    <location>
        <begin position="157"/>
        <end position="178"/>
    </location>
</feature>
<feature type="transmembrane region" description="Helical" evidence="1">
    <location>
        <begin position="29"/>
        <end position="46"/>
    </location>
</feature>
<protein>
    <recommendedName>
        <fullName evidence="4">Yip1 domain-containing protein</fullName>
    </recommendedName>
</protein>
<dbReference type="AlphaFoldDB" id="A0A1H4H8K5"/>
<feature type="transmembrane region" description="Helical" evidence="1">
    <location>
        <begin position="81"/>
        <end position="103"/>
    </location>
</feature>
<feature type="transmembrane region" description="Helical" evidence="1">
    <location>
        <begin position="190"/>
        <end position="213"/>
    </location>
</feature>
<dbReference type="STRING" id="571932.SAMN05421743_12434"/>
<dbReference type="OrthoDB" id="2455856at2"/>
<feature type="transmembrane region" description="Helical" evidence="1">
    <location>
        <begin position="115"/>
        <end position="137"/>
    </location>
</feature>
<keyword evidence="1" id="KW-0812">Transmembrane</keyword>
<evidence type="ECO:0008006" key="4">
    <source>
        <dbReference type="Google" id="ProtNLM"/>
    </source>
</evidence>
<name>A0A1H4H8K5_9BACI</name>
<dbReference type="EMBL" id="FNQR01000024">
    <property type="protein sequence ID" value="SEB18183.1"/>
    <property type="molecule type" value="Genomic_DNA"/>
</dbReference>
<proteinExistence type="predicted"/>
<organism evidence="2 3">
    <name type="scientific">Thalassobacillus cyri</name>
    <dbReference type="NCBI Taxonomy" id="571932"/>
    <lineage>
        <taxon>Bacteria</taxon>
        <taxon>Bacillati</taxon>
        <taxon>Bacillota</taxon>
        <taxon>Bacilli</taxon>
        <taxon>Bacillales</taxon>
        <taxon>Bacillaceae</taxon>
        <taxon>Thalassobacillus</taxon>
    </lineage>
</organism>
<keyword evidence="3" id="KW-1185">Reference proteome</keyword>
<gene>
    <name evidence="2" type="ORF">SAMN05421743_12434</name>
</gene>
<keyword evidence="1" id="KW-0472">Membrane</keyword>
<evidence type="ECO:0000313" key="2">
    <source>
        <dbReference type="EMBL" id="SEB18183.1"/>
    </source>
</evidence>
<dbReference type="RefSeq" id="WP_093046684.1">
    <property type="nucleotide sequence ID" value="NZ_FNQR01000024.1"/>
</dbReference>
<keyword evidence="1" id="KW-1133">Transmembrane helix</keyword>
<sequence>MYAINLFKLFFRRDDQLFKIHRAEKVFNFWKLLFLLFLASILTYIWTSWIGLGTDPISVNATEFTHTEYELRKLWFLIGRVAYAILFAAFILFASSFIWWLFNDVRYRKLIIIQMNVLLVLLFERILWIPLMVYAGIDWYVSPFSFGVAASYITDIEWVIYFFGAISVFQLWIIWYQIKCLQYLSNTKRYWIWLGVISWHLLLWAGTAAISRYDLFLIYILNS</sequence>
<accession>A0A1H4H8K5</accession>
<dbReference type="Proteomes" id="UP000198584">
    <property type="component" value="Unassembled WGS sequence"/>
</dbReference>
<evidence type="ECO:0000313" key="3">
    <source>
        <dbReference type="Proteomes" id="UP000198584"/>
    </source>
</evidence>
<reference evidence="2 3" key="1">
    <citation type="submission" date="2016-10" db="EMBL/GenBank/DDBJ databases">
        <authorList>
            <person name="de Groot N.N."/>
        </authorList>
    </citation>
    <scope>NUCLEOTIDE SEQUENCE [LARGE SCALE GENOMIC DNA]</scope>
    <source>
        <strain evidence="2 3">CCM7597</strain>
    </source>
</reference>